<keyword evidence="2" id="KW-1185">Reference proteome</keyword>
<protein>
    <submittedName>
        <fullName evidence="1">Uncharacterized protein</fullName>
    </submittedName>
</protein>
<dbReference type="PATRIC" id="fig|1178515.4.peg.4085"/>
<reference evidence="1 2" key="1">
    <citation type="submission" date="2015-01" db="EMBL/GenBank/DDBJ databases">
        <title>Paenibacillus swuensis/DY6/whole genome sequencing.</title>
        <authorList>
            <person name="Kim M.K."/>
            <person name="Srinivasan S."/>
            <person name="Lee J.-J."/>
        </authorList>
    </citation>
    <scope>NUCLEOTIDE SEQUENCE [LARGE SCALE GENOMIC DNA]</scope>
    <source>
        <strain evidence="1 2">DY6</strain>
    </source>
</reference>
<organism evidence="1 2">
    <name type="scientific">Paenibacillus swuensis</name>
    <dbReference type="NCBI Taxonomy" id="1178515"/>
    <lineage>
        <taxon>Bacteria</taxon>
        <taxon>Bacillati</taxon>
        <taxon>Bacillota</taxon>
        <taxon>Bacilli</taxon>
        <taxon>Bacillales</taxon>
        <taxon>Paenibacillaceae</taxon>
        <taxon>Paenibacillus</taxon>
    </lineage>
</organism>
<accession>A0A172TQH9</accession>
<name>A0A172TQH9_9BACL</name>
<proteinExistence type="predicted"/>
<dbReference type="EMBL" id="CP011388">
    <property type="protein sequence ID" value="ANE49067.1"/>
    <property type="molecule type" value="Genomic_DNA"/>
</dbReference>
<sequence length="179" mass="20640">MRMGTRLWSEYLIKKHHPHLKYVRVHTSGRHSAVIYAWNEDLSLTNTEMTDLMCFASNYFLPHVCFQVKGYSAIQTDKVPPTDDLPEPVVAAAMSRKLDQYMIVDVISSMFERGRMTFRSYNEKTGTIYYDLSVDYAVTDFDKELVHKYLYEIIPLGSRFEIAYLPYSEAAGNSGKPSP</sequence>
<dbReference type="KEGG" id="pswu:SY83_20195"/>
<evidence type="ECO:0000313" key="1">
    <source>
        <dbReference type="EMBL" id="ANE49067.1"/>
    </source>
</evidence>
<gene>
    <name evidence="1" type="ORF">SY83_20195</name>
</gene>
<dbReference type="Proteomes" id="UP000076927">
    <property type="component" value="Chromosome"/>
</dbReference>
<dbReference type="AlphaFoldDB" id="A0A172TQH9"/>
<evidence type="ECO:0000313" key="2">
    <source>
        <dbReference type="Proteomes" id="UP000076927"/>
    </source>
</evidence>